<keyword evidence="4" id="KW-0732">Signal</keyword>
<evidence type="ECO:0000256" key="2">
    <source>
        <dbReference type="ARBA" id="ARBA00010400"/>
    </source>
</evidence>
<reference evidence="7" key="1">
    <citation type="submission" date="2021-02" db="EMBL/GenBank/DDBJ databases">
        <authorList>
            <person name="Palmer J.M."/>
        </authorList>
    </citation>
    <scope>NUCLEOTIDE SEQUENCE</scope>
    <source>
        <strain evidence="7">SCRP23</strain>
    </source>
</reference>
<comment type="subcellular location">
    <subcellularLocation>
        <location evidence="1 5">Secreted</location>
    </subcellularLocation>
</comment>
<dbReference type="OrthoDB" id="97973at2759"/>
<comment type="similarity">
    <text evidence="2 5">Belongs to the RxLR effector family.</text>
</comment>
<evidence type="ECO:0000256" key="3">
    <source>
        <dbReference type="ARBA" id="ARBA00022525"/>
    </source>
</evidence>
<evidence type="ECO:0000256" key="5">
    <source>
        <dbReference type="RuleBase" id="RU367124"/>
    </source>
</evidence>
<proteinExistence type="inferred from homology"/>
<dbReference type="Pfam" id="PF16810">
    <property type="entry name" value="RXLR"/>
    <property type="match status" value="1"/>
</dbReference>
<dbReference type="AlphaFoldDB" id="A0A8T1WK20"/>
<evidence type="ECO:0000313" key="8">
    <source>
        <dbReference type="Proteomes" id="UP000693981"/>
    </source>
</evidence>
<accession>A0A8T1WK20</accession>
<feature type="region of interest" description="Disordered" evidence="6">
    <location>
        <begin position="17"/>
        <end position="58"/>
    </location>
</feature>
<feature type="compositionally biased region" description="Polar residues" evidence="6">
    <location>
        <begin position="17"/>
        <end position="36"/>
    </location>
</feature>
<name>A0A8T1WK20_9STRA</name>
<evidence type="ECO:0000313" key="7">
    <source>
        <dbReference type="EMBL" id="KAG7394412.1"/>
    </source>
</evidence>
<evidence type="ECO:0000256" key="1">
    <source>
        <dbReference type="ARBA" id="ARBA00004613"/>
    </source>
</evidence>
<keyword evidence="3 5" id="KW-0964">Secreted</keyword>
<comment type="domain">
    <text evidence="5">The RxLR-dEER motif acts to carry the protein into the host cell cytoplasm through binding to cell surface phosphatidylinositol-3-phosphate.</text>
</comment>
<gene>
    <name evidence="7" type="ORF">PHYBOEH_005219</name>
</gene>
<sequence length="255" mass="28590">MLVAGFAHREDITASALSQSKTSTTNLGRSTSTHADTNGGERLLRSDPDAKGSVVDAEERGALSTLTKKFSELKTKASNSVKTRWWASVDEADDTVLQKLGLTGLSGSKLTSDPRYKVYLQFRYKAEGKMLNKMFEKGVSPSEYWSDLGLATGVLTKAQFTNLKNTDDFKSYMRYAEKYDDAIYYHKNSIFEPPIHMGGHPAELSAKAEMWAQAGRPRWYVKEMLGLDNLPLAQQKVDPDYKYYLEFVKLAGKKE</sequence>
<comment type="caution">
    <text evidence="7">The sequence shown here is derived from an EMBL/GenBank/DDBJ whole genome shotgun (WGS) entry which is preliminary data.</text>
</comment>
<evidence type="ECO:0000256" key="4">
    <source>
        <dbReference type="ARBA" id="ARBA00022729"/>
    </source>
</evidence>
<dbReference type="EMBL" id="JAGDFL010000274">
    <property type="protein sequence ID" value="KAG7394412.1"/>
    <property type="molecule type" value="Genomic_DNA"/>
</dbReference>
<evidence type="ECO:0000256" key="6">
    <source>
        <dbReference type="SAM" id="MobiDB-lite"/>
    </source>
</evidence>
<dbReference type="InterPro" id="IPR031825">
    <property type="entry name" value="RXLR"/>
</dbReference>
<comment type="function">
    <text evidence="5">Effector that suppresses plant defense responses during pathogen infection.</text>
</comment>
<organism evidence="7 8">
    <name type="scientific">Phytophthora boehmeriae</name>
    <dbReference type="NCBI Taxonomy" id="109152"/>
    <lineage>
        <taxon>Eukaryota</taxon>
        <taxon>Sar</taxon>
        <taxon>Stramenopiles</taxon>
        <taxon>Oomycota</taxon>
        <taxon>Peronosporomycetes</taxon>
        <taxon>Peronosporales</taxon>
        <taxon>Peronosporaceae</taxon>
        <taxon>Phytophthora</taxon>
    </lineage>
</organism>
<dbReference type="Proteomes" id="UP000693981">
    <property type="component" value="Unassembled WGS sequence"/>
</dbReference>
<keyword evidence="8" id="KW-1185">Reference proteome</keyword>
<protein>
    <recommendedName>
        <fullName evidence="5">RxLR effector protein</fullName>
    </recommendedName>
</protein>